<dbReference type="InterPro" id="IPR002901">
    <property type="entry name" value="MGlyc_endo_b_GlcNAc-like_dom"/>
</dbReference>
<dbReference type="Pfam" id="PF01832">
    <property type="entry name" value="Glucosaminidase"/>
    <property type="match status" value="1"/>
</dbReference>
<dbReference type="PANTHER" id="PTHR40572:SF1">
    <property type="entry name" value="PROTEIN BAX"/>
    <property type="match status" value="1"/>
</dbReference>
<keyword evidence="1" id="KW-0812">Transmembrane</keyword>
<comment type="caution">
    <text evidence="3">The sequence shown here is derived from an EMBL/GenBank/DDBJ whole genome shotgun (WGS) entry which is preliminary data.</text>
</comment>
<dbReference type="AlphaFoldDB" id="A0AAX0HBB7"/>
<evidence type="ECO:0000256" key="1">
    <source>
        <dbReference type="SAM" id="Phobius"/>
    </source>
</evidence>
<evidence type="ECO:0000259" key="2">
    <source>
        <dbReference type="SMART" id="SM00047"/>
    </source>
</evidence>
<organism evidence="3 4">
    <name type="scientific">Campylobacter fetus subsp. testudinum</name>
    <dbReference type="NCBI Taxonomy" id="1507806"/>
    <lineage>
        <taxon>Bacteria</taxon>
        <taxon>Pseudomonadati</taxon>
        <taxon>Campylobacterota</taxon>
        <taxon>Epsilonproteobacteria</taxon>
        <taxon>Campylobacterales</taxon>
        <taxon>Campylobacteraceae</taxon>
        <taxon>Campylobacter</taxon>
    </lineage>
</organism>
<protein>
    <submittedName>
        <fullName evidence="3">Mannosyl-glycoprotein endo-beta-N-acetylglucosamidase</fullName>
    </submittedName>
</protein>
<evidence type="ECO:0000313" key="4">
    <source>
        <dbReference type="Proteomes" id="UP000093100"/>
    </source>
</evidence>
<dbReference type="RefSeq" id="WP_065838416.1">
    <property type="nucleotide sequence ID" value="NZ_LFLL01000022.1"/>
</dbReference>
<proteinExistence type="predicted"/>
<dbReference type="PANTHER" id="PTHR40572">
    <property type="entry name" value="PROTEIN BAX"/>
    <property type="match status" value="1"/>
</dbReference>
<accession>A0AAX0HBB7</accession>
<feature type="transmembrane region" description="Helical" evidence="1">
    <location>
        <begin position="14"/>
        <end position="35"/>
    </location>
</feature>
<feature type="domain" description="Mannosyl-glycoprotein endo-beta-N-acetylglucosamidase-like" evidence="2">
    <location>
        <begin position="96"/>
        <end position="243"/>
    </location>
</feature>
<name>A0AAX0HBB7_CAMFE</name>
<dbReference type="Gene3D" id="1.10.530.10">
    <property type="match status" value="1"/>
</dbReference>
<dbReference type="Proteomes" id="UP000093100">
    <property type="component" value="Unassembled WGS sequence"/>
</dbReference>
<reference evidence="3 4" key="1">
    <citation type="journal article" date="2016" name="Genome Biol. Evol.">
        <title>Comparative Genomics of Campylobacter fetus from Reptiles and Mammals Reveals Divergent Evolution in Host-Associated Lineages.</title>
        <authorList>
            <person name="Gilbert M.J."/>
            <person name="Miller W.G."/>
            <person name="Yee E."/>
            <person name="Zomer A.L."/>
            <person name="van der Graaf-van Bloois L."/>
            <person name="Fitzgerald C."/>
            <person name="Forbes K.J."/>
            <person name="Meric G."/>
            <person name="Sheppard S.K."/>
            <person name="Wagenaar J.A."/>
            <person name="Duim B."/>
        </authorList>
    </citation>
    <scope>NUCLEOTIDE SEQUENCE [LARGE SCALE GENOMIC DNA]</scope>
    <source>
        <strain evidence="3 4">12S02225-3</strain>
    </source>
</reference>
<sequence>MAQLYILKARSNTALIRVLVKIILIFMTIELVAGFPPEYYMLSIDEQKVEFAKTISKLTKNANTQTLQKRAFALNYLQQIYQQSFRDIDISNLKRLISIQKEYKVSNLFDENEYKLKLDSVPVSLAIAQATIESGWGKSRFAKEANNLFGHWTWGGKGLVPLNRDEDKMHKIKIFNSLDDSVNAYALNLNSHPAYAQFRDMRAIHREKKLTYDGLEAAKTMENYSQMGKTYVKQLEKTIKLYDLTKFDF</sequence>
<keyword evidence="1" id="KW-0472">Membrane</keyword>
<gene>
    <name evidence="3" type="ORF">CFT12S02225_05990</name>
</gene>
<evidence type="ECO:0000313" key="3">
    <source>
        <dbReference type="EMBL" id="OCR90581.1"/>
    </source>
</evidence>
<keyword evidence="1" id="KW-1133">Transmembrane helix</keyword>
<dbReference type="SMART" id="SM00047">
    <property type="entry name" value="LYZ2"/>
    <property type="match status" value="1"/>
</dbReference>
<dbReference type="GO" id="GO:0004040">
    <property type="term" value="F:amidase activity"/>
    <property type="evidence" value="ECO:0007669"/>
    <property type="project" value="InterPro"/>
</dbReference>
<dbReference type="InterPro" id="IPR053195">
    <property type="entry name" value="Bax-like"/>
</dbReference>
<dbReference type="EMBL" id="LFLK01000005">
    <property type="protein sequence ID" value="OCR90581.1"/>
    <property type="molecule type" value="Genomic_DNA"/>
</dbReference>